<name>A0ABU0FA40_9HYPH</name>
<organism evidence="2 3">
    <name type="scientific">Labrys monachus</name>
    <dbReference type="NCBI Taxonomy" id="217067"/>
    <lineage>
        <taxon>Bacteria</taxon>
        <taxon>Pseudomonadati</taxon>
        <taxon>Pseudomonadota</taxon>
        <taxon>Alphaproteobacteria</taxon>
        <taxon>Hyphomicrobiales</taxon>
        <taxon>Xanthobacteraceae</taxon>
        <taxon>Labrys</taxon>
    </lineage>
</organism>
<dbReference type="SUPFAM" id="SSF46785">
    <property type="entry name" value="Winged helix' DNA-binding domain"/>
    <property type="match status" value="1"/>
</dbReference>
<protein>
    <submittedName>
        <fullName evidence="2">DNA-binding MarR family transcriptional regulator</fullName>
    </submittedName>
</protein>
<dbReference type="GO" id="GO:0003677">
    <property type="term" value="F:DNA binding"/>
    <property type="evidence" value="ECO:0007669"/>
    <property type="project" value="UniProtKB-KW"/>
</dbReference>
<dbReference type="PANTHER" id="PTHR33164">
    <property type="entry name" value="TRANSCRIPTIONAL REGULATOR, MARR FAMILY"/>
    <property type="match status" value="1"/>
</dbReference>
<dbReference type="PROSITE" id="PS50995">
    <property type="entry name" value="HTH_MARR_2"/>
    <property type="match status" value="1"/>
</dbReference>
<evidence type="ECO:0000313" key="2">
    <source>
        <dbReference type="EMBL" id="MDQ0391291.1"/>
    </source>
</evidence>
<dbReference type="InterPro" id="IPR036388">
    <property type="entry name" value="WH-like_DNA-bd_sf"/>
</dbReference>
<dbReference type="InterPro" id="IPR000835">
    <property type="entry name" value="HTH_MarR-typ"/>
</dbReference>
<keyword evidence="3" id="KW-1185">Reference proteome</keyword>
<dbReference type="InterPro" id="IPR039422">
    <property type="entry name" value="MarR/SlyA-like"/>
</dbReference>
<dbReference type="EMBL" id="JAUSVK010000001">
    <property type="protein sequence ID" value="MDQ0391291.1"/>
    <property type="molecule type" value="Genomic_DNA"/>
</dbReference>
<dbReference type="Pfam" id="PF12802">
    <property type="entry name" value="MarR_2"/>
    <property type="match status" value="1"/>
</dbReference>
<dbReference type="RefSeq" id="WP_307423358.1">
    <property type="nucleotide sequence ID" value="NZ_JAUSVK010000001.1"/>
</dbReference>
<gene>
    <name evidence="2" type="ORF">J3R73_001083</name>
</gene>
<sequence>MHDDTASLSDLAELILAVGRLIQPGDQAIGACTPIESSVMRFISRNPGTSPRAASEATLLTSSNFSRILRGLEEKGLVSREPDAKDARRVNLYPTALARESRRRLGEEWDRLLGGIEDDPAKINHLTSTLRRIEGELVSRRRREGGRRPAQE</sequence>
<reference evidence="2 3" key="1">
    <citation type="submission" date="2023-07" db="EMBL/GenBank/DDBJ databases">
        <title>Genomic Encyclopedia of Type Strains, Phase IV (KMG-IV): sequencing the most valuable type-strain genomes for metagenomic binning, comparative biology and taxonomic classification.</title>
        <authorList>
            <person name="Goeker M."/>
        </authorList>
    </citation>
    <scope>NUCLEOTIDE SEQUENCE [LARGE SCALE GENOMIC DNA]</scope>
    <source>
        <strain evidence="2 3">DSM 5896</strain>
    </source>
</reference>
<proteinExistence type="predicted"/>
<comment type="caution">
    <text evidence="2">The sequence shown here is derived from an EMBL/GenBank/DDBJ whole genome shotgun (WGS) entry which is preliminary data.</text>
</comment>
<dbReference type="Gene3D" id="1.10.10.10">
    <property type="entry name" value="Winged helix-like DNA-binding domain superfamily/Winged helix DNA-binding domain"/>
    <property type="match status" value="1"/>
</dbReference>
<dbReference type="SMART" id="SM00347">
    <property type="entry name" value="HTH_MARR"/>
    <property type="match status" value="1"/>
</dbReference>
<dbReference type="Proteomes" id="UP001237448">
    <property type="component" value="Unassembled WGS sequence"/>
</dbReference>
<keyword evidence="2" id="KW-0238">DNA-binding</keyword>
<evidence type="ECO:0000313" key="3">
    <source>
        <dbReference type="Proteomes" id="UP001237448"/>
    </source>
</evidence>
<dbReference type="PANTHER" id="PTHR33164:SF43">
    <property type="entry name" value="HTH-TYPE TRANSCRIPTIONAL REPRESSOR YETL"/>
    <property type="match status" value="1"/>
</dbReference>
<accession>A0ABU0FA40</accession>
<feature type="domain" description="HTH marR-type" evidence="1">
    <location>
        <begin position="4"/>
        <end position="135"/>
    </location>
</feature>
<dbReference type="InterPro" id="IPR036390">
    <property type="entry name" value="WH_DNA-bd_sf"/>
</dbReference>
<evidence type="ECO:0000259" key="1">
    <source>
        <dbReference type="PROSITE" id="PS50995"/>
    </source>
</evidence>